<keyword evidence="3" id="KW-1185">Reference proteome</keyword>
<sequence>MTPAKFMFERQGLATVALDKSFDRGFDKLFDIAIENGAEEVNEQPDLETKEHIIYEVLVFLPWLKTIARLIDFRIDFLRTHTTCLATVLISELAYVPSDLSLCEKKSNKAWMN</sequence>
<reference evidence="2" key="1">
    <citation type="submission" date="2022-07" db="EMBL/GenBank/DDBJ databases">
        <title>Genome Sequence of Agrocybe chaxingu.</title>
        <authorList>
            <person name="Buettner E."/>
        </authorList>
    </citation>
    <scope>NUCLEOTIDE SEQUENCE</scope>
    <source>
        <strain evidence="2">MP-N11</strain>
    </source>
</reference>
<accession>A0A9W8MY68</accession>
<evidence type="ECO:0000313" key="2">
    <source>
        <dbReference type="EMBL" id="KAJ3514594.1"/>
    </source>
</evidence>
<comment type="caution">
    <text evidence="2">The sequence shown here is derived from an EMBL/GenBank/DDBJ whole genome shotgun (WGS) entry which is preliminary data.</text>
</comment>
<proteinExistence type="predicted"/>
<dbReference type="InterPro" id="IPR048300">
    <property type="entry name" value="TACO1_YebC-like_2nd/3rd_dom"/>
</dbReference>
<evidence type="ECO:0000313" key="3">
    <source>
        <dbReference type="Proteomes" id="UP001148786"/>
    </source>
</evidence>
<feature type="domain" description="TACO1/YebC-like second and third" evidence="1">
    <location>
        <begin position="3"/>
        <end position="50"/>
    </location>
</feature>
<dbReference type="InterPro" id="IPR026564">
    <property type="entry name" value="Transcrip_reg_TACO1-like_dom3"/>
</dbReference>
<dbReference type="Proteomes" id="UP001148786">
    <property type="component" value="Unassembled WGS sequence"/>
</dbReference>
<dbReference type="Gene3D" id="3.30.70.980">
    <property type="match status" value="1"/>
</dbReference>
<dbReference type="EMBL" id="JANKHO010000137">
    <property type="protein sequence ID" value="KAJ3514594.1"/>
    <property type="molecule type" value="Genomic_DNA"/>
</dbReference>
<dbReference type="SUPFAM" id="SSF75625">
    <property type="entry name" value="YebC-like"/>
    <property type="match status" value="1"/>
</dbReference>
<dbReference type="AlphaFoldDB" id="A0A9W8MY68"/>
<name>A0A9W8MY68_9AGAR</name>
<dbReference type="Pfam" id="PF01709">
    <property type="entry name" value="Transcrip_reg"/>
    <property type="match status" value="1"/>
</dbReference>
<dbReference type="InterPro" id="IPR029072">
    <property type="entry name" value="YebC-like"/>
</dbReference>
<protein>
    <recommendedName>
        <fullName evidence="1">TACO1/YebC-like second and third domain-containing protein</fullName>
    </recommendedName>
</protein>
<evidence type="ECO:0000259" key="1">
    <source>
        <dbReference type="Pfam" id="PF01709"/>
    </source>
</evidence>
<organism evidence="2 3">
    <name type="scientific">Agrocybe chaxingu</name>
    <dbReference type="NCBI Taxonomy" id="84603"/>
    <lineage>
        <taxon>Eukaryota</taxon>
        <taxon>Fungi</taxon>
        <taxon>Dikarya</taxon>
        <taxon>Basidiomycota</taxon>
        <taxon>Agaricomycotina</taxon>
        <taxon>Agaricomycetes</taxon>
        <taxon>Agaricomycetidae</taxon>
        <taxon>Agaricales</taxon>
        <taxon>Agaricineae</taxon>
        <taxon>Strophariaceae</taxon>
        <taxon>Agrocybe</taxon>
    </lineage>
</organism>
<gene>
    <name evidence="2" type="ORF">NLJ89_g2295</name>
</gene>
<dbReference type="OrthoDB" id="2017544at2759"/>